<name>A0A1P8ENT5_9GAMM</name>
<dbReference type="AlphaFoldDB" id="A0A1P8ENT5"/>
<evidence type="ECO:0000256" key="1">
    <source>
        <dbReference type="SAM" id="MobiDB-lite"/>
    </source>
</evidence>
<feature type="transmembrane region" description="Helical" evidence="2">
    <location>
        <begin position="44"/>
        <end position="65"/>
    </location>
</feature>
<gene>
    <name evidence="3" type="ORF">BEN76_17230</name>
</gene>
<evidence type="ECO:0000256" key="2">
    <source>
        <dbReference type="SAM" id="Phobius"/>
    </source>
</evidence>
<feature type="transmembrane region" description="Helical" evidence="2">
    <location>
        <begin position="6"/>
        <end position="24"/>
    </location>
</feature>
<dbReference type="EMBL" id="CP016902">
    <property type="protein sequence ID" value="APV37795.1"/>
    <property type="molecule type" value="Genomic_DNA"/>
</dbReference>
<feature type="region of interest" description="Disordered" evidence="1">
    <location>
        <begin position="65"/>
        <end position="89"/>
    </location>
</feature>
<dbReference type="Proteomes" id="UP000185674">
    <property type="component" value="Plasmid pGFJ6"/>
</dbReference>
<dbReference type="KEGG" id="asol:BEN76_17230"/>
<accession>A0A1P8ENT5</accession>
<evidence type="ECO:0000313" key="3">
    <source>
        <dbReference type="EMBL" id="APV37795.1"/>
    </source>
</evidence>
<sequence>METISTLAGLFLFAVLIAMIIGLINPRWISLNKNKLYTRKQISIYGFIAVIILTAIGVSTAPTPIEKTEATNNSNTEEKAKPVKEEKQPVVTAEATPDLKVTPEELRNKFNEKLKNIDIPNLRPLAEFSIKEGSVKNTFTENITSGVSMVGTVNKNGKIDSLTVIYDNSEPEKEGAYFLIISGSLIQIISNDKDAPKQVVDVIHKAVENYDSNDSNNYKVINDIKYSAISNRATGTWFSIEPK</sequence>
<geneLocation type="plasmid" evidence="4">
    <name>pgfj6</name>
</geneLocation>
<feature type="compositionally biased region" description="Basic and acidic residues" evidence="1">
    <location>
        <begin position="76"/>
        <end position="88"/>
    </location>
</feature>
<organism evidence="3 4">
    <name type="scientific">Acinetobacter soli</name>
    <dbReference type="NCBI Taxonomy" id="487316"/>
    <lineage>
        <taxon>Bacteria</taxon>
        <taxon>Pseudomonadati</taxon>
        <taxon>Pseudomonadota</taxon>
        <taxon>Gammaproteobacteria</taxon>
        <taxon>Moraxellales</taxon>
        <taxon>Moraxellaceae</taxon>
        <taxon>Acinetobacter</taxon>
    </lineage>
</organism>
<protein>
    <submittedName>
        <fullName evidence="3">Uncharacterized protein</fullName>
    </submittedName>
</protein>
<keyword evidence="2" id="KW-1133">Transmembrane helix</keyword>
<dbReference type="RefSeq" id="WP_076033793.1">
    <property type="nucleotide sequence ID" value="NZ_CP016902.1"/>
</dbReference>
<keyword evidence="2" id="KW-0472">Membrane</keyword>
<proteinExistence type="predicted"/>
<reference evidence="3 4" key="1">
    <citation type="submission" date="2016-08" db="EMBL/GenBank/DDBJ databases">
        <title>Complete genome sequence of Acinetobacter baylyi strain GFJ2.</title>
        <authorList>
            <person name="Tabata M."/>
            <person name="Kuboki S."/>
            <person name="Gibu N."/>
            <person name="Kinouchi Y."/>
            <person name="Vangnai A."/>
            <person name="Kasai D."/>
            <person name="Fukuda M."/>
        </authorList>
    </citation>
    <scope>NUCLEOTIDE SEQUENCE [LARGE SCALE GENOMIC DNA]</scope>
    <source>
        <strain evidence="3 4">GFJ2</strain>
        <plasmid evidence="4">Plasmid pgfj6</plasmid>
    </source>
</reference>
<keyword evidence="2" id="KW-0812">Transmembrane</keyword>
<evidence type="ECO:0000313" key="4">
    <source>
        <dbReference type="Proteomes" id="UP000185674"/>
    </source>
</evidence>
<keyword evidence="3" id="KW-0614">Plasmid</keyword>